<evidence type="ECO:0000313" key="5">
    <source>
        <dbReference type="EMBL" id="CAD9675505.1"/>
    </source>
</evidence>
<gene>
    <name evidence="5" type="ORF">QSP1433_LOCUS5089</name>
</gene>
<accession>A0A7S2RMJ4</accession>
<dbReference type="Pfam" id="PF00685">
    <property type="entry name" value="Sulfotransfer_1"/>
    <property type="match status" value="1"/>
</dbReference>
<feature type="domain" description="Sulfotransferase" evidence="4">
    <location>
        <begin position="49"/>
        <end position="258"/>
    </location>
</feature>
<keyword evidence="2" id="KW-0808">Transferase</keyword>
<sequence>MDMLNKDMAYIHGDPGQLNELGHGKMERNGSRSWSDESKKRGFAFVPRPTDVIIATAPKTGTTLLQWVCHTLRSNCDVDFEDLYQVSPWISCAWDMGLSLEESRFFPRLYKSHLRLKFINRGCKYIVTIRDPAKTAISFYNFMLAKKAPPVLEMDSVSDFICDDNYFKEDMRFEGSLWEYYVDFYKARENPNVLCLVFEDLVTDMKGHLELIADFIGVETTPDLIDRVSELSTKTAMAKHMHKLDETWSTKRLKELNRMNNAGSFRPAARVVEKKHNNVINKAAEQVLNEKWEQIMVPATGAKNYAEFQNMIRKGVDRRRNAIKR</sequence>
<dbReference type="SUPFAM" id="SSF52540">
    <property type="entry name" value="P-loop containing nucleoside triphosphate hydrolases"/>
    <property type="match status" value="1"/>
</dbReference>
<dbReference type="GO" id="GO:0008146">
    <property type="term" value="F:sulfotransferase activity"/>
    <property type="evidence" value="ECO:0007669"/>
    <property type="project" value="InterPro"/>
</dbReference>
<dbReference type="PANTHER" id="PTHR11783">
    <property type="entry name" value="SULFOTRANSFERASE SULT"/>
    <property type="match status" value="1"/>
</dbReference>
<evidence type="ECO:0000256" key="1">
    <source>
        <dbReference type="ARBA" id="ARBA00005771"/>
    </source>
</evidence>
<evidence type="ECO:0000256" key="3">
    <source>
        <dbReference type="SAM" id="MobiDB-lite"/>
    </source>
</evidence>
<dbReference type="InterPro" id="IPR027417">
    <property type="entry name" value="P-loop_NTPase"/>
</dbReference>
<name>A0A7S2RMJ4_9STRA</name>
<feature type="compositionally biased region" description="Basic and acidic residues" evidence="3">
    <location>
        <begin position="22"/>
        <end position="36"/>
    </location>
</feature>
<dbReference type="EMBL" id="HBHK01008216">
    <property type="protein sequence ID" value="CAD9675505.1"/>
    <property type="molecule type" value="Transcribed_RNA"/>
</dbReference>
<organism evidence="5">
    <name type="scientific">Mucochytrium quahogii</name>
    <dbReference type="NCBI Taxonomy" id="96639"/>
    <lineage>
        <taxon>Eukaryota</taxon>
        <taxon>Sar</taxon>
        <taxon>Stramenopiles</taxon>
        <taxon>Bigyra</taxon>
        <taxon>Labyrinthulomycetes</taxon>
        <taxon>Thraustochytrida</taxon>
        <taxon>Thraustochytriidae</taxon>
        <taxon>Mucochytrium</taxon>
    </lineage>
</organism>
<dbReference type="InterPro" id="IPR000863">
    <property type="entry name" value="Sulfotransferase_dom"/>
</dbReference>
<feature type="region of interest" description="Disordered" evidence="3">
    <location>
        <begin position="15"/>
        <end position="36"/>
    </location>
</feature>
<dbReference type="AlphaFoldDB" id="A0A7S2RMJ4"/>
<proteinExistence type="inferred from homology"/>
<dbReference type="Gene3D" id="3.40.50.300">
    <property type="entry name" value="P-loop containing nucleotide triphosphate hydrolases"/>
    <property type="match status" value="1"/>
</dbReference>
<reference evidence="5" key="1">
    <citation type="submission" date="2021-01" db="EMBL/GenBank/DDBJ databases">
        <authorList>
            <person name="Corre E."/>
            <person name="Pelletier E."/>
            <person name="Niang G."/>
            <person name="Scheremetjew M."/>
            <person name="Finn R."/>
            <person name="Kale V."/>
            <person name="Holt S."/>
            <person name="Cochrane G."/>
            <person name="Meng A."/>
            <person name="Brown T."/>
            <person name="Cohen L."/>
        </authorList>
    </citation>
    <scope>NUCLEOTIDE SEQUENCE</scope>
    <source>
        <strain evidence="5">NY070348D</strain>
    </source>
</reference>
<comment type="similarity">
    <text evidence="1">Belongs to the sulfotransferase 1 family.</text>
</comment>
<protein>
    <recommendedName>
        <fullName evidence="4">Sulfotransferase domain-containing protein</fullName>
    </recommendedName>
</protein>
<evidence type="ECO:0000256" key="2">
    <source>
        <dbReference type="ARBA" id="ARBA00022679"/>
    </source>
</evidence>
<evidence type="ECO:0000259" key="4">
    <source>
        <dbReference type="Pfam" id="PF00685"/>
    </source>
</evidence>